<dbReference type="GeneID" id="25297824"/>
<dbReference type="OrthoDB" id="5380555at2759"/>
<evidence type="ECO:0000313" key="2">
    <source>
        <dbReference type="Proteomes" id="UP000053617"/>
    </source>
</evidence>
<accession>A0A0D2GQU8</accession>
<protein>
    <submittedName>
        <fullName evidence="1">Rhinocladiella mackenziei CBS 650.93 unplaced genomic scaffold supercont1.8, whole genome shotgun sequence</fullName>
    </submittedName>
</protein>
<organism evidence="1 2">
    <name type="scientific">Rhinocladiella mackenziei CBS 650.93</name>
    <dbReference type="NCBI Taxonomy" id="1442369"/>
    <lineage>
        <taxon>Eukaryota</taxon>
        <taxon>Fungi</taxon>
        <taxon>Dikarya</taxon>
        <taxon>Ascomycota</taxon>
        <taxon>Pezizomycotina</taxon>
        <taxon>Eurotiomycetes</taxon>
        <taxon>Chaetothyriomycetidae</taxon>
        <taxon>Chaetothyriales</taxon>
        <taxon>Herpotrichiellaceae</taxon>
        <taxon>Rhinocladiella</taxon>
    </lineage>
</organism>
<dbReference type="AlphaFoldDB" id="A0A0D2GQU8"/>
<keyword evidence="2" id="KW-1185">Reference proteome</keyword>
<evidence type="ECO:0000313" key="1">
    <source>
        <dbReference type="EMBL" id="KIX00688.1"/>
    </source>
</evidence>
<dbReference type="RefSeq" id="XP_013267824.1">
    <property type="nucleotide sequence ID" value="XM_013412370.1"/>
</dbReference>
<sequence length="261" mass="29480">MTYMGGLTFDPDDPSNFLKIPNLVAATRFGSAMLNRLGLYNSMTSALRNLARTGSPMDVLAGYCHMMRQHDVVGEAFSKKEEHHRDSIQWTILENPALKSAAEYKVTKVISLLLYNKSYGYVDLLITDGKKLYTVIEFKNIPIAYLGLSGEENLEKAQQLEAMKLIEILKPRFKGDNYRTGTIRSWVDGRGSGRNSGSVRRQLQSYITGPTVQKEITNKNFCAFTVVIIGSCQILVREMDRHGKWVDEFDLARWNGGILKK</sequence>
<proteinExistence type="predicted"/>
<reference evidence="1 2" key="1">
    <citation type="submission" date="2015-01" db="EMBL/GenBank/DDBJ databases">
        <title>The Genome Sequence of Rhinocladiella mackenzie CBS 650.93.</title>
        <authorList>
            <consortium name="The Broad Institute Genomics Platform"/>
            <person name="Cuomo C."/>
            <person name="de Hoog S."/>
            <person name="Gorbushina A."/>
            <person name="Stielow B."/>
            <person name="Teixiera M."/>
            <person name="Abouelleil A."/>
            <person name="Chapman S.B."/>
            <person name="Priest M."/>
            <person name="Young S.K."/>
            <person name="Wortman J."/>
            <person name="Nusbaum C."/>
            <person name="Birren B."/>
        </authorList>
    </citation>
    <scope>NUCLEOTIDE SEQUENCE [LARGE SCALE GENOMIC DNA]</scope>
    <source>
        <strain evidence="1 2">CBS 650.93</strain>
    </source>
</reference>
<dbReference type="VEuPathDB" id="FungiDB:Z518_09753"/>
<dbReference type="Proteomes" id="UP000053617">
    <property type="component" value="Unassembled WGS sequence"/>
</dbReference>
<name>A0A0D2GQU8_9EURO</name>
<gene>
    <name evidence="1" type="ORF">Z518_09753</name>
</gene>
<dbReference type="EMBL" id="KN847482">
    <property type="protein sequence ID" value="KIX00688.1"/>
    <property type="molecule type" value="Genomic_DNA"/>
</dbReference>
<dbReference type="HOGENOM" id="CLU_1066171_0_0_1"/>